<keyword evidence="7 10" id="KW-0342">GTP-binding</keyword>
<dbReference type="NCBIfam" id="TIGR00231">
    <property type="entry name" value="small_GTP"/>
    <property type="match status" value="1"/>
</dbReference>
<keyword evidence="9 10" id="KW-0131">Cell cycle</keyword>
<dbReference type="PROSITE" id="PS51706">
    <property type="entry name" value="G_ENGB"/>
    <property type="match status" value="1"/>
</dbReference>
<comment type="similarity">
    <text evidence="2 10">Belongs to the TRAFAC class TrmE-Era-EngA-EngB-Septin-like GTPase superfamily. EngB GTPase family.</text>
</comment>
<dbReference type="CDD" id="cd01876">
    <property type="entry name" value="YihA_EngB"/>
    <property type="match status" value="1"/>
</dbReference>
<name>I4C733_DESTA</name>
<evidence type="ECO:0000256" key="5">
    <source>
        <dbReference type="ARBA" id="ARBA00022741"/>
    </source>
</evidence>
<dbReference type="EMBL" id="CP003360">
    <property type="protein sequence ID" value="AFM25374.1"/>
    <property type="molecule type" value="Genomic_DNA"/>
</dbReference>
<sequence>MKVSTAEFFRAAEEKKDYPPGEYSELAFAGRSNVGKSSMINTLLGRRNLVRTSKTPGHTRKLNFYLINGRLYFVDLPGYGFAKVPLEVREKWRPMVETYLTGRRQLAGVVVIVDARRPPTESDMSLIEFLQAYDKPLIVAATKADKLTRNQMAEQKRTIRSAIQMDVPIVFFSALNGLGKNELWKEIKKIIE</sequence>
<evidence type="ECO:0000256" key="1">
    <source>
        <dbReference type="ARBA" id="ARBA00001946"/>
    </source>
</evidence>
<dbReference type="Proteomes" id="UP000006055">
    <property type="component" value="Chromosome"/>
</dbReference>
<dbReference type="OrthoDB" id="9804921at2"/>
<dbReference type="RefSeq" id="WP_014810515.1">
    <property type="nucleotide sequence ID" value="NC_018025.1"/>
</dbReference>
<evidence type="ECO:0000313" key="13">
    <source>
        <dbReference type="Proteomes" id="UP000006055"/>
    </source>
</evidence>
<keyword evidence="6" id="KW-0460">Magnesium</keyword>
<evidence type="ECO:0000256" key="3">
    <source>
        <dbReference type="ARBA" id="ARBA00022618"/>
    </source>
</evidence>
<dbReference type="InterPro" id="IPR030393">
    <property type="entry name" value="G_ENGB_dom"/>
</dbReference>
<dbReference type="eggNOG" id="COG0218">
    <property type="taxonomic scope" value="Bacteria"/>
</dbReference>
<comment type="cofactor">
    <cofactor evidence="1">
        <name>Mg(2+)</name>
        <dbReference type="ChEBI" id="CHEBI:18420"/>
    </cofactor>
</comment>
<keyword evidence="3 10" id="KW-0132">Cell division</keyword>
<dbReference type="NCBIfam" id="TIGR03598">
    <property type="entry name" value="GTPase_YsxC"/>
    <property type="match status" value="1"/>
</dbReference>
<dbReference type="InterPro" id="IPR027417">
    <property type="entry name" value="P-loop_NTPase"/>
</dbReference>
<protein>
    <recommendedName>
        <fullName evidence="10">Probable GTP-binding protein EngB</fullName>
    </recommendedName>
</protein>
<dbReference type="HOGENOM" id="CLU_033732_3_0_7"/>
<evidence type="ECO:0000256" key="8">
    <source>
        <dbReference type="ARBA" id="ARBA00023210"/>
    </source>
</evidence>
<organism evidence="12 13">
    <name type="scientific">Desulfomonile tiedjei (strain ATCC 49306 / DSM 6799 / DCB-1)</name>
    <dbReference type="NCBI Taxonomy" id="706587"/>
    <lineage>
        <taxon>Bacteria</taxon>
        <taxon>Pseudomonadati</taxon>
        <taxon>Thermodesulfobacteriota</taxon>
        <taxon>Desulfomonilia</taxon>
        <taxon>Desulfomonilales</taxon>
        <taxon>Desulfomonilaceae</taxon>
        <taxon>Desulfomonile</taxon>
    </lineage>
</organism>
<feature type="domain" description="EngB-type G" evidence="11">
    <location>
        <begin position="22"/>
        <end position="192"/>
    </location>
</feature>
<evidence type="ECO:0000256" key="2">
    <source>
        <dbReference type="ARBA" id="ARBA00009638"/>
    </source>
</evidence>
<dbReference type="Pfam" id="PF01926">
    <property type="entry name" value="MMR_HSR1"/>
    <property type="match status" value="1"/>
</dbReference>
<keyword evidence="4" id="KW-0479">Metal-binding</keyword>
<gene>
    <name evidence="10" type="primary">engB</name>
    <name evidence="12" type="ordered locus">Desti_2696</name>
</gene>
<evidence type="ECO:0000256" key="4">
    <source>
        <dbReference type="ARBA" id="ARBA00022723"/>
    </source>
</evidence>
<keyword evidence="13" id="KW-1185">Reference proteome</keyword>
<dbReference type="GO" id="GO:0005829">
    <property type="term" value="C:cytosol"/>
    <property type="evidence" value="ECO:0007669"/>
    <property type="project" value="TreeGrafter"/>
</dbReference>
<dbReference type="GO" id="GO:0046872">
    <property type="term" value="F:metal ion binding"/>
    <property type="evidence" value="ECO:0007669"/>
    <property type="project" value="UniProtKB-KW"/>
</dbReference>
<dbReference type="GO" id="GO:0005525">
    <property type="term" value="F:GTP binding"/>
    <property type="evidence" value="ECO:0007669"/>
    <property type="project" value="UniProtKB-UniRule"/>
</dbReference>
<reference evidence="13" key="1">
    <citation type="submission" date="2012-06" db="EMBL/GenBank/DDBJ databases">
        <title>Complete sequence of chromosome of Desulfomonile tiedjei DSM 6799.</title>
        <authorList>
            <person name="Lucas S."/>
            <person name="Copeland A."/>
            <person name="Lapidus A."/>
            <person name="Glavina del Rio T."/>
            <person name="Dalin E."/>
            <person name="Tice H."/>
            <person name="Bruce D."/>
            <person name="Goodwin L."/>
            <person name="Pitluck S."/>
            <person name="Peters L."/>
            <person name="Ovchinnikova G."/>
            <person name="Zeytun A."/>
            <person name="Lu M."/>
            <person name="Kyrpides N."/>
            <person name="Mavromatis K."/>
            <person name="Ivanova N."/>
            <person name="Brettin T."/>
            <person name="Detter J.C."/>
            <person name="Han C."/>
            <person name="Larimer F."/>
            <person name="Land M."/>
            <person name="Hauser L."/>
            <person name="Markowitz V."/>
            <person name="Cheng J.-F."/>
            <person name="Hugenholtz P."/>
            <person name="Woyke T."/>
            <person name="Wu D."/>
            <person name="Spring S."/>
            <person name="Schroeder M."/>
            <person name="Brambilla E."/>
            <person name="Klenk H.-P."/>
            <person name="Eisen J.A."/>
        </authorList>
    </citation>
    <scope>NUCLEOTIDE SEQUENCE [LARGE SCALE GENOMIC DNA]</scope>
    <source>
        <strain evidence="13">ATCC 49306 / DSM 6799 / DCB-1</strain>
    </source>
</reference>
<dbReference type="InterPro" id="IPR019987">
    <property type="entry name" value="GTP-bd_ribosome_bio_YsxC"/>
</dbReference>
<evidence type="ECO:0000259" key="11">
    <source>
        <dbReference type="PROSITE" id="PS51706"/>
    </source>
</evidence>
<dbReference type="KEGG" id="dti:Desti_2696"/>
<evidence type="ECO:0000256" key="9">
    <source>
        <dbReference type="ARBA" id="ARBA00023306"/>
    </source>
</evidence>
<evidence type="ECO:0000256" key="7">
    <source>
        <dbReference type="ARBA" id="ARBA00023134"/>
    </source>
</evidence>
<keyword evidence="5 10" id="KW-0547">Nucleotide-binding</keyword>
<dbReference type="SUPFAM" id="SSF52540">
    <property type="entry name" value="P-loop containing nucleoside triphosphate hydrolases"/>
    <property type="match status" value="1"/>
</dbReference>
<evidence type="ECO:0000256" key="10">
    <source>
        <dbReference type="HAMAP-Rule" id="MF_00321"/>
    </source>
</evidence>
<dbReference type="GO" id="GO:0000917">
    <property type="term" value="P:division septum assembly"/>
    <property type="evidence" value="ECO:0007669"/>
    <property type="project" value="UniProtKB-KW"/>
</dbReference>
<dbReference type="STRING" id="706587.Desti_2696"/>
<evidence type="ECO:0000313" key="12">
    <source>
        <dbReference type="EMBL" id="AFM25374.1"/>
    </source>
</evidence>
<dbReference type="Gene3D" id="3.40.50.300">
    <property type="entry name" value="P-loop containing nucleotide triphosphate hydrolases"/>
    <property type="match status" value="1"/>
</dbReference>
<dbReference type="PATRIC" id="fig|706587.4.peg.3079"/>
<comment type="function">
    <text evidence="10">Necessary for normal cell division and for the maintenance of normal septation.</text>
</comment>
<dbReference type="InterPro" id="IPR005225">
    <property type="entry name" value="Small_GTP-bd"/>
</dbReference>
<accession>I4C733</accession>
<dbReference type="PANTHER" id="PTHR11649:SF13">
    <property type="entry name" value="ENGB-TYPE G DOMAIN-CONTAINING PROTEIN"/>
    <property type="match status" value="1"/>
</dbReference>
<dbReference type="PANTHER" id="PTHR11649">
    <property type="entry name" value="MSS1/TRME-RELATED GTP-BINDING PROTEIN"/>
    <property type="match status" value="1"/>
</dbReference>
<keyword evidence="8 10" id="KW-0717">Septation</keyword>
<proteinExistence type="inferred from homology"/>
<evidence type="ECO:0000256" key="6">
    <source>
        <dbReference type="ARBA" id="ARBA00022842"/>
    </source>
</evidence>
<dbReference type="InterPro" id="IPR006073">
    <property type="entry name" value="GTP-bd"/>
</dbReference>
<dbReference type="AlphaFoldDB" id="I4C733"/>
<dbReference type="HAMAP" id="MF_00321">
    <property type="entry name" value="GTPase_EngB"/>
    <property type="match status" value="1"/>
</dbReference>
<dbReference type="FunFam" id="3.40.50.300:FF:000098">
    <property type="entry name" value="Probable GTP-binding protein EngB"/>
    <property type="match status" value="1"/>
</dbReference>